<dbReference type="EMBL" id="VHSH01000009">
    <property type="protein sequence ID" value="TQV75836.1"/>
    <property type="molecule type" value="Genomic_DNA"/>
</dbReference>
<sequence length="485" mass="53734">MSIPSRPVSLRPVYSRLLAAAALAALSIPALTPQANAKNCDWRISGSFNVEHQLDEMADKFGKKQPLRNIQVKVSGKTGTALTWGEWGTVRTNGDGEFTLSKNKSCADRYFKVEVKFEDSEIELRHEHSTVPTNKKVLWYEAWNSANLGNKKPPALVELGTLTFGPGAGISGNHERADFQVYRHAELWTVYKFLNDVLEGYGPEYDFERKLVVKYPHNSALVGEAEASYVNPVTRVTYIHKDGAHDSFRMDTLIHEAAHALFYDKFHGEACLTWDLVLTHDTHDLAPNSCSAFHEGAADAFQQRFSFEQFGTAMDLPDNRASLASGVGLGEPVPRPNLVERLDEGWTSIFMAMMYEDLGRLKFGSAEDTPGSAKRVAFVGACSQPKVNLKRMIKVFLSNSEKGFFKDLTQDETRMDPFLSRAAAILANFDEEHANAIAAVHDSRLDSEPSDFLCEGVEVVKGDPLGGDLLNPSSGPPRRRGSFNN</sequence>
<comment type="caution">
    <text evidence="3">The sequence shown here is derived from an EMBL/GenBank/DDBJ whole genome shotgun (WGS) entry which is preliminary data.</text>
</comment>
<dbReference type="AlphaFoldDB" id="A0A545TF96"/>
<evidence type="ECO:0000256" key="2">
    <source>
        <dbReference type="SAM" id="SignalP"/>
    </source>
</evidence>
<keyword evidence="2" id="KW-0732">Signal</keyword>
<feature type="region of interest" description="Disordered" evidence="1">
    <location>
        <begin position="465"/>
        <end position="485"/>
    </location>
</feature>
<feature type="signal peptide" evidence="2">
    <location>
        <begin position="1"/>
        <end position="37"/>
    </location>
</feature>
<gene>
    <name evidence="3" type="ORF">FKG95_23280</name>
</gene>
<feature type="chain" id="PRO_5021763139" description="Peptidase M4 C-terminal domain-containing protein" evidence="2">
    <location>
        <begin position="38"/>
        <end position="485"/>
    </location>
</feature>
<dbReference type="RefSeq" id="WP_142898823.1">
    <property type="nucleotide sequence ID" value="NZ_ML660060.1"/>
</dbReference>
<evidence type="ECO:0000256" key="1">
    <source>
        <dbReference type="SAM" id="MobiDB-lite"/>
    </source>
</evidence>
<dbReference type="Proteomes" id="UP000315252">
    <property type="component" value="Unassembled WGS sequence"/>
</dbReference>
<name>A0A545TF96_9PROT</name>
<protein>
    <recommendedName>
        <fullName evidence="5">Peptidase M4 C-terminal domain-containing protein</fullName>
    </recommendedName>
</protein>
<reference evidence="3 4" key="1">
    <citation type="submission" date="2019-06" db="EMBL/GenBank/DDBJ databases">
        <title>Whole genome sequence for Rhodospirillaceae sp. R148.</title>
        <authorList>
            <person name="Wang G."/>
        </authorList>
    </citation>
    <scope>NUCLEOTIDE SEQUENCE [LARGE SCALE GENOMIC DNA]</scope>
    <source>
        <strain evidence="3 4">R148</strain>
    </source>
</reference>
<keyword evidence="4" id="KW-1185">Reference proteome</keyword>
<organism evidence="3 4">
    <name type="scientific">Denitrobaculum tricleocarpae</name>
    <dbReference type="NCBI Taxonomy" id="2591009"/>
    <lineage>
        <taxon>Bacteria</taxon>
        <taxon>Pseudomonadati</taxon>
        <taxon>Pseudomonadota</taxon>
        <taxon>Alphaproteobacteria</taxon>
        <taxon>Rhodospirillales</taxon>
        <taxon>Rhodospirillaceae</taxon>
        <taxon>Denitrobaculum</taxon>
    </lineage>
</organism>
<evidence type="ECO:0008006" key="5">
    <source>
        <dbReference type="Google" id="ProtNLM"/>
    </source>
</evidence>
<proteinExistence type="predicted"/>
<evidence type="ECO:0000313" key="4">
    <source>
        <dbReference type="Proteomes" id="UP000315252"/>
    </source>
</evidence>
<accession>A0A545TF96</accession>
<evidence type="ECO:0000313" key="3">
    <source>
        <dbReference type="EMBL" id="TQV75836.1"/>
    </source>
</evidence>